<dbReference type="AlphaFoldDB" id="A0A2A4HGQ4"/>
<name>A0A2A4HGQ4_9GAMM</name>
<evidence type="ECO:0000313" key="2">
    <source>
        <dbReference type="Proteomes" id="UP000218677"/>
    </source>
</evidence>
<dbReference type="Proteomes" id="UP000218677">
    <property type="component" value="Unassembled WGS sequence"/>
</dbReference>
<dbReference type="OrthoDB" id="7064599at2"/>
<evidence type="ECO:0008006" key="3">
    <source>
        <dbReference type="Google" id="ProtNLM"/>
    </source>
</evidence>
<sequence>MLCLYIGKGFALGRIKRHITEKWPEQELLYVTFYECENRIAKYIEQLFLDNYDFPLNSEENTGEGFLATVWDSERYSIGTNLHEISDRLANKFPGRFQ</sequence>
<dbReference type="EMBL" id="NWUX01000027">
    <property type="protein sequence ID" value="PCF93926.1"/>
    <property type="molecule type" value="Genomic_DNA"/>
</dbReference>
<protein>
    <recommendedName>
        <fullName evidence="3">GIY-YIG domain-containing protein</fullName>
    </recommendedName>
</protein>
<organism evidence="1 2">
    <name type="scientific">Vreelandella nigrificans</name>
    <dbReference type="NCBI Taxonomy" id="2042704"/>
    <lineage>
        <taxon>Bacteria</taxon>
        <taxon>Pseudomonadati</taxon>
        <taxon>Pseudomonadota</taxon>
        <taxon>Gammaproteobacteria</taxon>
        <taxon>Oceanospirillales</taxon>
        <taxon>Halomonadaceae</taxon>
        <taxon>Vreelandella</taxon>
    </lineage>
</organism>
<comment type="caution">
    <text evidence="1">The sequence shown here is derived from an EMBL/GenBank/DDBJ whole genome shotgun (WGS) entry which is preliminary data.</text>
</comment>
<gene>
    <name evidence="1" type="ORF">CPA45_19825</name>
</gene>
<proteinExistence type="predicted"/>
<accession>A0A2A4HGQ4</accession>
<keyword evidence="2" id="KW-1185">Reference proteome</keyword>
<evidence type="ECO:0000313" key="1">
    <source>
        <dbReference type="EMBL" id="PCF93926.1"/>
    </source>
</evidence>
<reference evidence="2" key="1">
    <citation type="submission" date="2017-09" db="EMBL/GenBank/DDBJ databases">
        <authorList>
            <person name="Cho G.-S."/>
            <person name="Oguntoyinbo F.A."/>
            <person name="Cnockaert M."/>
            <person name="Kabisch J."/>
            <person name="Neve H."/>
            <person name="Bockelmann W."/>
            <person name="Wenning M."/>
            <person name="Franz C.M."/>
            <person name="Vandamme P."/>
        </authorList>
    </citation>
    <scope>NUCLEOTIDE SEQUENCE [LARGE SCALE GENOMIC DNA]</scope>
    <source>
        <strain evidence="2">MBT G8648</strain>
    </source>
</reference>